<evidence type="ECO:0000256" key="2">
    <source>
        <dbReference type="ARBA" id="ARBA00023043"/>
    </source>
</evidence>
<keyword evidence="1" id="KW-0677">Repeat</keyword>
<proteinExistence type="predicted"/>
<dbReference type="PANTHER" id="PTHR24203:SF45">
    <property type="entry name" value="ANKYRIN REPEAT DOMAIN 6"/>
    <property type="match status" value="1"/>
</dbReference>
<gene>
    <name evidence="4" type="ORF">JKP88DRAFT_173416</name>
</gene>
<evidence type="ECO:0000313" key="5">
    <source>
        <dbReference type="Proteomes" id="UP000664859"/>
    </source>
</evidence>
<accession>A0A836CP46</accession>
<sequence>QSSWTALHCAIIQGPGCLAIVKHLLAAGADVTAATRQNRSTPLLLAAVSQQLDVLKLLLEYPEVVECINEPDVKGYTPLALAVLLDDVPMAELLLQNGASPTCGMQWQTAWYPLSAAVQHNNADMIR</sequence>
<organism evidence="4 5">
    <name type="scientific">Tribonema minus</name>
    <dbReference type="NCBI Taxonomy" id="303371"/>
    <lineage>
        <taxon>Eukaryota</taxon>
        <taxon>Sar</taxon>
        <taxon>Stramenopiles</taxon>
        <taxon>Ochrophyta</taxon>
        <taxon>PX clade</taxon>
        <taxon>Xanthophyceae</taxon>
        <taxon>Tribonematales</taxon>
        <taxon>Tribonemataceae</taxon>
        <taxon>Tribonema</taxon>
    </lineage>
</organism>
<dbReference type="OrthoDB" id="194358at2759"/>
<reference evidence="4" key="1">
    <citation type="submission" date="2021-02" db="EMBL/GenBank/DDBJ databases">
        <title>First Annotated Genome of the Yellow-green Alga Tribonema minus.</title>
        <authorList>
            <person name="Mahan K.M."/>
        </authorList>
    </citation>
    <scope>NUCLEOTIDE SEQUENCE</scope>
    <source>
        <strain evidence="4">UTEX B ZZ1240</strain>
    </source>
</reference>
<name>A0A836CP46_9STRA</name>
<feature type="repeat" description="ANK" evidence="3">
    <location>
        <begin position="2"/>
        <end position="36"/>
    </location>
</feature>
<comment type="caution">
    <text evidence="4">The sequence shown here is derived from an EMBL/GenBank/DDBJ whole genome shotgun (WGS) entry which is preliminary data.</text>
</comment>
<dbReference type="PROSITE" id="PS50297">
    <property type="entry name" value="ANK_REP_REGION"/>
    <property type="match status" value="1"/>
</dbReference>
<dbReference type="InterPro" id="IPR036770">
    <property type="entry name" value="Ankyrin_rpt-contain_sf"/>
</dbReference>
<evidence type="ECO:0000313" key="4">
    <source>
        <dbReference type="EMBL" id="KAG5192504.1"/>
    </source>
</evidence>
<evidence type="ECO:0000256" key="1">
    <source>
        <dbReference type="ARBA" id="ARBA00022737"/>
    </source>
</evidence>
<dbReference type="InterPro" id="IPR002110">
    <property type="entry name" value="Ankyrin_rpt"/>
</dbReference>
<dbReference type="SUPFAM" id="SSF48403">
    <property type="entry name" value="Ankyrin repeat"/>
    <property type="match status" value="1"/>
</dbReference>
<keyword evidence="2 3" id="KW-0040">ANK repeat</keyword>
<feature type="non-terminal residue" evidence="4">
    <location>
        <position position="1"/>
    </location>
</feature>
<dbReference type="Gene3D" id="1.25.40.20">
    <property type="entry name" value="Ankyrin repeat-containing domain"/>
    <property type="match status" value="1"/>
</dbReference>
<dbReference type="SMART" id="SM00248">
    <property type="entry name" value="ANK"/>
    <property type="match status" value="3"/>
</dbReference>
<dbReference type="Pfam" id="PF12796">
    <property type="entry name" value="Ank_2"/>
    <property type="match status" value="1"/>
</dbReference>
<protein>
    <submittedName>
        <fullName evidence="4">Ankyrin repeat-containing domain protein</fullName>
    </submittedName>
</protein>
<feature type="repeat" description="ANK" evidence="3">
    <location>
        <begin position="74"/>
        <end position="100"/>
    </location>
</feature>
<dbReference type="EMBL" id="JAFCMP010000005">
    <property type="protein sequence ID" value="KAG5192504.1"/>
    <property type="molecule type" value="Genomic_DNA"/>
</dbReference>
<dbReference type="AlphaFoldDB" id="A0A836CP46"/>
<dbReference type="Proteomes" id="UP000664859">
    <property type="component" value="Unassembled WGS sequence"/>
</dbReference>
<keyword evidence="5" id="KW-1185">Reference proteome</keyword>
<dbReference type="PANTHER" id="PTHR24203">
    <property type="entry name" value="ANKYRIN REPEAT FAMILY PROTEIN"/>
    <property type="match status" value="1"/>
</dbReference>
<evidence type="ECO:0000256" key="3">
    <source>
        <dbReference type="PROSITE-ProRule" id="PRU00023"/>
    </source>
</evidence>
<dbReference type="PROSITE" id="PS50088">
    <property type="entry name" value="ANK_REPEAT"/>
    <property type="match status" value="2"/>
</dbReference>